<dbReference type="PANTHER" id="PTHR11012:SF56">
    <property type="entry name" value="CHK KINASE-LIKE DOMAIN-CONTAINING PROTEIN-RELATED"/>
    <property type="match status" value="1"/>
</dbReference>
<name>A0A336MCN0_CULSO</name>
<feature type="domain" description="CHK kinase-like" evidence="1">
    <location>
        <begin position="139"/>
        <end position="330"/>
    </location>
</feature>
<dbReference type="InterPro" id="IPR015897">
    <property type="entry name" value="CHK_kinase-like"/>
</dbReference>
<organism evidence="2">
    <name type="scientific">Culicoides sonorensis</name>
    <name type="common">Biting midge</name>
    <dbReference type="NCBI Taxonomy" id="179676"/>
    <lineage>
        <taxon>Eukaryota</taxon>
        <taxon>Metazoa</taxon>
        <taxon>Ecdysozoa</taxon>
        <taxon>Arthropoda</taxon>
        <taxon>Hexapoda</taxon>
        <taxon>Insecta</taxon>
        <taxon>Pterygota</taxon>
        <taxon>Neoptera</taxon>
        <taxon>Endopterygota</taxon>
        <taxon>Diptera</taxon>
        <taxon>Nematocera</taxon>
        <taxon>Chironomoidea</taxon>
        <taxon>Ceratopogonidae</taxon>
        <taxon>Ceratopogoninae</taxon>
        <taxon>Culicoides</taxon>
        <taxon>Monoculicoides</taxon>
    </lineage>
</organism>
<evidence type="ECO:0000313" key="2">
    <source>
        <dbReference type="EMBL" id="SSX26157.1"/>
    </source>
</evidence>
<dbReference type="Gene3D" id="3.90.1200.10">
    <property type="match status" value="1"/>
</dbReference>
<dbReference type="OMA" id="NYAPCFL"/>
<accession>A0A336MCN0</accession>
<gene>
    <name evidence="2" type="primary">CSON013154</name>
</gene>
<protein>
    <submittedName>
        <fullName evidence="2">CSON013154 protein</fullName>
    </submittedName>
</protein>
<dbReference type="InterPro" id="IPR004119">
    <property type="entry name" value="EcKL"/>
</dbReference>
<dbReference type="InterPro" id="IPR011009">
    <property type="entry name" value="Kinase-like_dom_sf"/>
</dbReference>
<dbReference type="Pfam" id="PF02958">
    <property type="entry name" value="EcKL"/>
    <property type="match status" value="1"/>
</dbReference>
<dbReference type="SUPFAM" id="SSF56112">
    <property type="entry name" value="Protein kinase-like (PK-like)"/>
    <property type="match status" value="1"/>
</dbReference>
<dbReference type="VEuPathDB" id="VectorBase:CSON013154"/>
<dbReference type="SMART" id="SM00587">
    <property type="entry name" value="CHK"/>
    <property type="match status" value="1"/>
</dbReference>
<proteinExistence type="predicted"/>
<dbReference type="AlphaFoldDB" id="A0A336MCN0"/>
<evidence type="ECO:0000259" key="1">
    <source>
        <dbReference type="SMART" id="SM00587"/>
    </source>
</evidence>
<dbReference type="PANTHER" id="PTHR11012">
    <property type="entry name" value="PROTEIN KINASE-LIKE DOMAIN-CONTAINING"/>
    <property type="match status" value="1"/>
</dbReference>
<sequence length="418" mass="48908">MNEKQTEKNLHEGYTLPLWFTNVYIEEILQDYLKGDSIKVICFNVAPATAKGNQYASVILRVTIEYEQNGKNYFKPIILKIRHQDETTAQLLEEYDMHLKEMSFYKRIIPEFHLLLKSIGDKDRLCPNTLTVDHKNHALIFQDLKDSGYELADRKSGVDWSHLNLYIQKISKFHACSVVYKQNTGETFPEFQKGLFHKDATGFDTFWKQNMKTLASEVENWQGFEKYAHKLKKLSDVIVKQGQDIFLRDESQFNVLIHGDTWVANMMFKYDENRKPIDVILIDHQINYFGSFAFDLIYFVSTSTKNDIKFNDFDKVLQLYHQNLQNTLLNLNYQSKIPTLFELKMECVQKSFFEVISIATIFPVIINEREDNADIETLVGTNDVAQAFRNQLYTNETVVKTLKHFLPIWDAKGLLDPL</sequence>
<reference evidence="2" key="1">
    <citation type="submission" date="2018-07" db="EMBL/GenBank/DDBJ databases">
        <authorList>
            <person name="Quirk P.G."/>
            <person name="Krulwich T.A."/>
        </authorList>
    </citation>
    <scope>NUCLEOTIDE SEQUENCE</scope>
</reference>
<dbReference type="EMBL" id="UFQT01000653">
    <property type="protein sequence ID" value="SSX26157.1"/>
    <property type="molecule type" value="Genomic_DNA"/>
</dbReference>